<evidence type="ECO:0000313" key="2">
    <source>
        <dbReference type="Proteomes" id="UP001273935"/>
    </source>
</evidence>
<protein>
    <submittedName>
        <fullName evidence="1">Uncharacterized protein</fullName>
    </submittedName>
</protein>
<gene>
    <name evidence="1" type="ORF">R0G64_15810</name>
</gene>
<proteinExistence type="predicted"/>
<evidence type="ECO:0000313" key="1">
    <source>
        <dbReference type="EMBL" id="MDV3440894.1"/>
    </source>
</evidence>
<keyword evidence="2" id="KW-1185">Reference proteome</keyword>
<comment type="caution">
    <text evidence="1">The sequence shown here is derived from an EMBL/GenBank/DDBJ whole genome shotgun (WGS) entry which is preliminary data.</text>
</comment>
<organism evidence="1 2">
    <name type="scientific">Metapseudomonas otitidis</name>
    <dbReference type="NCBI Taxonomy" id="319939"/>
    <lineage>
        <taxon>Bacteria</taxon>
        <taxon>Pseudomonadati</taxon>
        <taxon>Pseudomonadota</taxon>
        <taxon>Gammaproteobacteria</taxon>
        <taxon>Pseudomonadales</taxon>
        <taxon>Pseudomonadaceae</taxon>
        <taxon>Metapseudomonas</taxon>
    </lineage>
</organism>
<dbReference type="RefSeq" id="WP_317234020.1">
    <property type="nucleotide sequence ID" value="NZ_JAWJUL010000058.1"/>
</dbReference>
<dbReference type="EMBL" id="JAWJUL010000058">
    <property type="protein sequence ID" value="MDV3440894.1"/>
    <property type="molecule type" value="Genomic_DNA"/>
</dbReference>
<accession>A0ABU3XSI5</accession>
<reference evidence="1 2" key="1">
    <citation type="submission" date="2023-10" db="EMBL/GenBank/DDBJ databases">
        <title>Pseudomonas otitidis isolated from a paediatric patient with cystic fibrosis in Chile.</title>
        <authorList>
            <person name="Amsteins-Romero L."/>
            <person name="Opazo-Capurro A."/>
            <person name="Matus-Kohler M."/>
            <person name="Gonzalez-Rocha G."/>
        </authorList>
    </citation>
    <scope>NUCLEOTIDE SEQUENCE [LARGE SCALE GENOMIC DNA]</scope>
    <source>
        <strain evidence="1 2">P-714</strain>
    </source>
</reference>
<dbReference type="Proteomes" id="UP001273935">
    <property type="component" value="Unassembled WGS sequence"/>
</dbReference>
<name>A0ABU3XSI5_9GAMM</name>
<sequence>MRSPKQQWLILRHTAPVAESLQRLVYSSEQSLGFELMHIKQGSVWARFIERIEAEERVSDPYGDYEEVVTVKYVYFDFSVVLLGDGFSLVKILRPPASLKSFIRAVSSAFEFNAFLGKVCFDLLRVYKVISESGNIDRLVISKVSASQIPLSDNSVAKVEIASETNAFLELKEKFKSPLVRLDRLAMSGRMNFKNEDLEISSAGSIYCTEGFEAILQDVVLRDINLKVL</sequence>